<dbReference type="RefSeq" id="XP_040722719.1">
    <property type="nucleotide sequence ID" value="XM_040866177.1"/>
</dbReference>
<evidence type="ECO:0000256" key="2">
    <source>
        <dbReference type="SAM" id="SignalP"/>
    </source>
</evidence>
<keyword evidence="1" id="KW-0812">Transmembrane</keyword>
<evidence type="ECO:0000313" key="3">
    <source>
        <dbReference type="EMBL" id="ORY76639.1"/>
    </source>
</evidence>
<proteinExistence type="predicted"/>
<comment type="caution">
    <text evidence="3">The sequence shown here is derived from an EMBL/GenBank/DDBJ whole genome shotgun (WGS) entry which is preliminary data.</text>
</comment>
<reference evidence="3 4" key="1">
    <citation type="submission" date="2016-07" db="EMBL/GenBank/DDBJ databases">
        <title>Pervasive Adenine N6-methylation of Active Genes in Fungi.</title>
        <authorList>
            <consortium name="DOE Joint Genome Institute"/>
            <person name="Mondo S.J."/>
            <person name="Dannebaum R.O."/>
            <person name="Kuo R.C."/>
            <person name="Labutti K."/>
            <person name="Haridas S."/>
            <person name="Kuo A."/>
            <person name="Salamov A."/>
            <person name="Ahrendt S.R."/>
            <person name="Lipzen A."/>
            <person name="Sullivan W."/>
            <person name="Andreopoulos W.B."/>
            <person name="Clum A."/>
            <person name="Lindquist E."/>
            <person name="Daum C."/>
            <person name="Ramamoorthy G.K."/>
            <person name="Gryganskyi A."/>
            <person name="Culley D."/>
            <person name="Magnuson J.K."/>
            <person name="James T.Y."/>
            <person name="O'Malley M.A."/>
            <person name="Stajich J.E."/>
            <person name="Spatafora J.W."/>
            <person name="Visel A."/>
            <person name="Grigoriev I.V."/>
        </authorList>
    </citation>
    <scope>NUCLEOTIDE SEQUENCE [LARGE SCALE GENOMIC DNA]</scope>
    <source>
        <strain evidence="3 4">12-1054</strain>
    </source>
</reference>
<dbReference type="EMBL" id="MCFI01000022">
    <property type="protein sequence ID" value="ORY76639.1"/>
    <property type="molecule type" value="Genomic_DNA"/>
</dbReference>
<feature type="signal peptide" evidence="2">
    <location>
        <begin position="1"/>
        <end position="22"/>
    </location>
</feature>
<keyword evidence="1" id="KW-1133">Transmembrane helix</keyword>
<feature type="transmembrane region" description="Helical" evidence="1">
    <location>
        <begin position="271"/>
        <end position="288"/>
    </location>
</feature>
<sequence>MHLISITNILGLAGFGMPSISAQSSTTDMSSTIAVPSQTITTATVALQPDDSIRNAQGQTATAQFPVETLAPGFTRQISVCYQYVKMTTECDGSVGIEVNLRPFPALPPGDRFTFYLTRGSLVNGDCNATGPVIRHGELSAMVGGIPALSDPYAATFVTPYLSFDTNDAAVFVGGTILVVARPDGVPVTCAPVEVMTPYIPYVANMTQSLCVSVASSSMRTVAMKTGSGTQAQQTGTRTGTGVGSGDMGFGAGLVSSAAAGFSASSSSGRVTGGALVIVLLFLVGVSVV</sequence>
<evidence type="ECO:0000256" key="1">
    <source>
        <dbReference type="SAM" id="Phobius"/>
    </source>
</evidence>
<protein>
    <submittedName>
        <fullName evidence="3">Uncharacterized protein</fullName>
    </submittedName>
</protein>
<accession>A0A1Y2EYF7</accession>
<keyword evidence="4" id="KW-1185">Reference proteome</keyword>
<dbReference type="AlphaFoldDB" id="A0A1Y2EYF7"/>
<keyword evidence="2" id="KW-0732">Signal</keyword>
<dbReference type="Proteomes" id="UP000193685">
    <property type="component" value="Unassembled WGS sequence"/>
</dbReference>
<organism evidence="3 4">
    <name type="scientific">Protomyces lactucae-debilis</name>
    <dbReference type="NCBI Taxonomy" id="2754530"/>
    <lineage>
        <taxon>Eukaryota</taxon>
        <taxon>Fungi</taxon>
        <taxon>Dikarya</taxon>
        <taxon>Ascomycota</taxon>
        <taxon>Taphrinomycotina</taxon>
        <taxon>Taphrinomycetes</taxon>
        <taxon>Taphrinales</taxon>
        <taxon>Protomycetaceae</taxon>
        <taxon>Protomyces</taxon>
    </lineage>
</organism>
<dbReference type="GeneID" id="63782776"/>
<gene>
    <name evidence="3" type="ORF">BCR37DRAFT_162499</name>
</gene>
<keyword evidence="1" id="KW-0472">Membrane</keyword>
<feature type="chain" id="PRO_5012914822" evidence="2">
    <location>
        <begin position="23"/>
        <end position="289"/>
    </location>
</feature>
<evidence type="ECO:0000313" key="4">
    <source>
        <dbReference type="Proteomes" id="UP000193685"/>
    </source>
</evidence>
<name>A0A1Y2EYF7_PROLT</name>